<name>A0AAD7ERG9_9AGAR</name>
<feature type="non-terminal residue" evidence="1">
    <location>
        <position position="116"/>
    </location>
</feature>
<dbReference type="Proteomes" id="UP001218218">
    <property type="component" value="Unassembled WGS sequence"/>
</dbReference>
<dbReference type="Gene3D" id="3.60.10.10">
    <property type="entry name" value="Endonuclease/exonuclease/phosphatase"/>
    <property type="match status" value="1"/>
</dbReference>
<accession>A0AAD7ERG9</accession>
<proteinExistence type="predicted"/>
<keyword evidence="2" id="KW-1185">Reference proteome</keyword>
<evidence type="ECO:0000313" key="2">
    <source>
        <dbReference type="Proteomes" id="UP001218218"/>
    </source>
</evidence>
<sequence>LHIWGQNLNKSLIAQNNFYHSLDANIYDLALLQEPHLDFRGLSRVERSFIPVYPKLHAAQQKTTRSTIWVNTHIPSSNWQAIQMASPDITAVDLWGDFGTLRIVNLYIDCEHNEAL</sequence>
<dbReference type="AlphaFoldDB" id="A0AAD7ERG9"/>
<evidence type="ECO:0000313" key="1">
    <source>
        <dbReference type="EMBL" id="KAJ7347957.1"/>
    </source>
</evidence>
<organism evidence="1 2">
    <name type="scientific">Mycena albidolilacea</name>
    <dbReference type="NCBI Taxonomy" id="1033008"/>
    <lineage>
        <taxon>Eukaryota</taxon>
        <taxon>Fungi</taxon>
        <taxon>Dikarya</taxon>
        <taxon>Basidiomycota</taxon>
        <taxon>Agaricomycotina</taxon>
        <taxon>Agaricomycetes</taxon>
        <taxon>Agaricomycetidae</taxon>
        <taxon>Agaricales</taxon>
        <taxon>Marasmiineae</taxon>
        <taxon>Mycenaceae</taxon>
        <taxon>Mycena</taxon>
    </lineage>
</organism>
<evidence type="ECO:0008006" key="3">
    <source>
        <dbReference type="Google" id="ProtNLM"/>
    </source>
</evidence>
<protein>
    <recommendedName>
        <fullName evidence="3">Endonuclease/exonuclease/phosphatase domain-containing protein</fullName>
    </recommendedName>
</protein>
<comment type="caution">
    <text evidence="1">The sequence shown here is derived from an EMBL/GenBank/DDBJ whole genome shotgun (WGS) entry which is preliminary data.</text>
</comment>
<feature type="non-terminal residue" evidence="1">
    <location>
        <position position="1"/>
    </location>
</feature>
<reference evidence="1" key="1">
    <citation type="submission" date="2023-03" db="EMBL/GenBank/DDBJ databases">
        <title>Massive genome expansion in bonnet fungi (Mycena s.s.) driven by repeated elements and novel gene families across ecological guilds.</title>
        <authorList>
            <consortium name="Lawrence Berkeley National Laboratory"/>
            <person name="Harder C.B."/>
            <person name="Miyauchi S."/>
            <person name="Viragh M."/>
            <person name="Kuo A."/>
            <person name="Thoen E."/>
            <person name="Andreopoulos B."/>
            <person name="Lu D."/>
            <person name="Skrede I."/>
            <person name="Drula E."/>
            <person name="Henrissat B."/>
            <person name="Morin E."/>
            <person name="Kohler A."/>
            <person name="Barry K."/>
            <person name="LaButti K."/>
            <person name="Morin E."/>
            <person name="Salamov A."/>
            <person name="Lipzen A."/>
            <person name="Mereny Z."/>
            <person name="Hegedus B."/>
            <person name="Baldrian P."/>
            <person name="Stursova M."/>
            <person name="Weitz H."/>
            <person name="Taylor A."/>
            <person name="Grigoriev I.V."/>
            <person name="Nagy L.G."/>
            <person name="Martin F."/>
            <person name="Kauserud H."/>
        </authorList>
    </citation>
    <scope>NUCLEOTIDE SEQUENCE</scope>
    <source>
        <strain evidence="1">CBHHK002</strain>
    </source>
</reference>
<dbReference type="InterPro" id="IPR036691">
    <property type="entry name" value="Endo/exonu/phosph_ase_sf"/>
</dbReference>
<dbReference type="SUPFAM" id="SSF56219">
    <property type="entry name" value="DNase I-like"/>
    <property type="match status" value="1"/>
</dbReference>
<gene>
    <name evidence="1" type="ORF">DFH08DRAFT_618962</name>
</gene>
<dbReference type="EMBL" id="JARIHO010000018">
    <property type="protein sequence ID" value="KAJ7347957.1"/>
    <property type="molecule type" value="Genomic_DNA"/>
</dbReference>